<dbReference type="Pfam" id="PF22352">
    <property type="entry name" value="K319L-like_PKD"/>
    <property type="match status" value="1"/>
</dbReference>
<sequence>MKFTLSILIILLIFKTTNGATYYISNIWGNDSYTETQAQSSLTPWKTIDRLNLFNKVMPGDSILFNRGESFLGSLKINVSGTQTKEIFYGPYGKGANPIISGFKTISAWNLLRNSIYYASLDLPNLNIVTLNDIVQKMGRYPNSGYLKYESHIENKSITDNELSGSPSWIGGEVVIRKSRWIIDRQVITFQKGGTLNYNALAKYGNNNAYKPVNGNGYFIQNHLSTLDQFGEWYYDAVAKKLFIHFGDKKPEDIVVKVSVQDKNCEISTRKYITISNITFEGGNTKGISLISSQYISLDNCNFNNQGGVSIYGGSLNYIKVNGGSVNNSLSNGIQFEYDANYCTLNGVTVKNTNLISGSGRSGDGVGNGISISGNYTTIINNEVKNSGYNGIHFMGNDVVVEHNFIDSFCITKDDGGGIYTYSGNSSILNRNRQIKNNIILNAIGAFAGVESYYYEPFGKAAGIYLDDFTNNTVLSNNTVANGDWSGIFLHNTHSNSLLNNLVYNYASQLEINQYTAITRNTTIIGNKFIARKASQKVMFYKTYVSDNPALIGLLDSNFYARPIADSATFVVDKDYPGGGGAVVMTLAKWKVASFSDVNSHKSPKAITNINELMFEYNATSFSKTVSLDANYIDVSREIYNGNITLPRFTSAVLIRSSQLNVLPIASAGANQTIILPANNVSLFGSATNDGTITSYTWRKIGGPSNGIIANPNAVATSVIGLEKGIYSFELTVNYKGGVTVKDSMTVNVVSSDKTLPVTTISFAGEVAGNINSLSWATSAEENNAGFEVEQSNDGTNFKKIKFQPTKAINGYSRTTISYALLDTSVEMETNFYRLRQINKDGRSTYSGIVKLNNRKRLLPVSISLYPNPVSNTINLKLKLSPTDKISISVIDISGRTLLRKQINKIVGDGMHQVNASSLPAGTYFLEILSSSTGRIALKKFEKQ</sequence>
<dbReference type="SUPFAM" id="SSF49299">
    <property type="entry name" value="PKD domain"/>
    <property type="match status" value="1"/>
</dbReference>
<dbReference type="SUPFAM" id="SSF51126">
    <property type="entry name" value="Pectin lyase-like"/>
    <property type="match status" value="1"/>
</dbReference>
<evidence type="ECO:0000313" key="4">
    <source>
        <dbReference type="Proteomes" id="UP000321513"/>
    </source>
</evidence>
<dbReference type="PANTHER" id="PTHR36453">
    <property type="entry name" value="SECRETED PROTEIN-RELATED"/>
    <property type="match status" value="1"/>
</dbReference>
<dbReference type="AlphaFoldDB" id="A0A512BH13"/>
<proteinExistence type="predicted"/>
<dbReference type="InterPro" id="IPR012334">
    <property type="entry name" value="Pectin_lyas_fold"/>
</dbReference>
<evidence type="ECO:0000313" key="3">
    <source>
        <dbReference type="EMBL" id="GEO11249.1"/>
    </source>
</evidence>
<dbReference type="NCBIfam" id="TIGR03804">
    <property type="entry name" value="para_beta_helix"/>
    <property type="match status" value="1"/>
</dbReference>
<dbReference type="InterPro" id="IPR013783">
    <property type="entry name" value="Ig-like_fold"/>
</dbReference>
<comment type="caution">
    <text evidence="3">The sequence shown here is derived from an EMBL/GenBank/DDBJ whole genome shotgun (WGS) entry which is preliminary data.</text>
</comment>
<dbReference type="InterPro" id="IPR006626">
    <property type="entry name" value="PbH1"/>
</dbReference>
<dbReference type="InterPro" id="IPR022441">
    <property type="entry name" value="Para_beta_helix_rpt-2"/>
</dbReference>
<gene>
    <name evidence="3" type="ORF">SAE01_37450</name>
</gene>
<feature type="domain" description="Secretion system C-terminal sorting" evidence="2">
    <location>
        <begin position="865"/>
        <end position="933"/>
    </location>
</feature>
<dbReference type="PANTHER" id="PTHR36453:SF1">
    <property type="entry name" value="RIGHT HANDED BETA HELIX DOMAIN-CONTAINING PROTEIN"/>
    <property type="match status" value="1"/>
</dbReference>
<feature type="domain" description="Right handed beta helix" evidence="1">
    <location>
        <begin position="334"/>
        <end position="529"/>
    </location>
</feature>
<dbReference type="InterPro" id="IPR035986">
    <property type="entry name" value="PKD_dom_sf"/>
</dbReference>
<dbReference type="Gene3D" id="2.60.40.10">
    <property type="entry name" value="Immunoglobulins"/>
    <property type="match status" value="2"/>
</dbReference>
<organism evidence="3 4">
    <name type="scientific">Segetibacter aerophilus</name>
    <dbReference type="NCBI Taxonomy" id="670293"/>
    <lineage>
        <taxon>Bacteria</taxon>
        <taxon>Pseudomonadati</taxon>
        <taxon>Bacteroidota</taxon>
        <taxon>Chitinophagia</taxon>
        <taxon>Chitinophagales</taxon>
        <taxon>Chitinophagaceae</taxon>
        <taxon>Segetibacter</taxon>
    </lineage>
</organism>
<dbReference type="SMART" id="SM00710">
    <property type="entry name" value="PbH1"/>
    <property type="match status" value="6"/>
</dbReference>
<dbReference type="Proteomes" id="UP000321513">
    <property type="component" value="Unassembled WGS sequence"/>
</dbReference>
<keyword evidence="4" id="KW-1185">Reference proteome</keyword>
<name>A0A512BH13_9BACT</name>
<evidence type="ECO:0000259" key="2">
    <source>
        <dbReference type="Pfam" id="PF18962"/>
    </source>
</evidence>
<dbReference type="InterPro" id="IPR039448">
    <property type="entry name" value="Beta_helix"/>
</dbReference>
<dbReference type="InterPro" id="IPR026444">
    <property type="entry name" value="Secre_tail"/>
</dbReference>
<dbReference type="Pfam" id="PF18962">
    <property type="entry name" value="Por_Secre_tail"/>
    <property type="match status" value="1"/>
</dbReference>
<dbReference type="EMBL" id="BJYT01000018">
    <property type="protein sequence ID" value="GEO11249.1"/>
    <property type="molecule type" value="Genomic_DNA"/>
</dbReference>
<evidence type="ECO:0000259" key="1">
    <source>
        <dbReference type="Pfam" id="PF13229"/>
    </source>
</evidence>
<dbReference type="RefSeq" id="WP_147205360.1">
    <property type="nucleotide sequence ID" value="NZ_BJYT01000018.1"/>
</dbReference>
<accession>A0A512BH13</accession>
<dbReference type="Gene3D" id="2.160.20.10">
    <property type="entry name" value="Single-stranded right-handed beta-helix, Pectin lyase-like"/>
    <property type="match status" value="2"/>
</dbReference>
<dbReference type="OrthoDB" id="976933at2"/>
<evidence type="ECO:0008006" key="5">
    <source>
        <dbReference type="Google" id="ProtNLM"/>
    </source>
</evidence>
<dbReference type="InterPro" id="IPR011050">
    <property type="entry name" value="Pectin_lyase_fold/virulence"/>
</dbReference>
<protein>
    <recommendedName>
        <fullName evidence="5">Secretion system C-terminal sorting domain-containing protein</fullName>
    </recommendedName>
</protein>
<dbReference type="NCBIfam" id="TIGR04183">
    <property type="entry name" value="Por_Secre_tail"/>
    <property type="match status" value="1"/>
</dbReference>
<reference evidence="3 4" key="1">
    <citation type="submission" date="2019-07" db="EMBL/GenBank/DDBJ databases">
        <title>Whole genome shotgun sequence of Segetibacter aerophilus NBRC 106135.</title>
        <authorList>
            <person name="Hosoyama A."/>
            <person name="Uohara A."/>
            <person name="Ohji S."/>
            <person name="Ichikawa N."/>
        </authorList>
    </citation>
    <scope>NUCLEOTIDE SEQUENCE [LARGE SCALE GENOMIC DNA]</scope>
    <source>
        <strain evidence="3 4">NBRC 106135</strain>
    </source>
</reference>
<dbReference type="Pfam" id="PF13229">
    <property type="entry name" value="Beta_helix"/>
    <property type="match status" value="1"/>
</dbReference>